<dbReference type="Proteomes" id="UP000199203">
    <property type="component" value="Unassembled WGS sequence"/>
</dbReference>
<keyword evidence="2" id="KW-1185">Reference proteome</keyword>
<dbReference type="EMBL" id="FNBH01000005">
    <property type="protein sequence ID" value="SDG60998.1"/>
    <property type="molecule type" value="Genomic_DNA"/>
</dbReference>
<sequence length="55" mass="6499">MVFIETKMPKTLSKYFRHSLFEFYFFVNCNVIESDYLTCGATFSPNNPMDFIIIS</sequence>
<proteinExistence type="predicted"/>
<dbReference type="AlphaFoldDB" id="A0A1G7VN64"/>
<gene>
    <name evidence="1" type="ORF">SAMN05421825_3683</name>
</gene>
<reference evidence="2" key="1">
    <citation type="submission" date="2016-10" db="EMBL/GenBank/DDBJ databases">
        <authorList>
            <person name="Varghese N."/>
            <person name="Submissions S."/>
        </authorList>
    </citation>
    <scope>NUCLEOTIDE SEQUENCE [LARGE SCALE GENOMIC DNA]</scope>
    <source>
        <strain evidence="2">DSM 19684</strain>
    </source>
</reference>
<organism evidence="1 2">
    <name type="scientific">Epilithonimonas hungarica</name>
    <dbReference type="NCBI Taxonomy" id="454006"/>
    <lineage>
        <taxon>Bacteria</taxon>
        <taxon>Pseudomonadati</taxon>
        <taxon>Bacteroidota</taxon>
        <taxon>Flavobacteriia</taxon>
        <taxon>Flavobacteriales</taxon>
        <taxon>Weeksellaceae</taxon>
        <taxon>Chryseobacterium group</taxon>
        <taxon>Epilithonimonas</taxon>
    </lineage>
</organism>
<accession>A0A1G7VN64</accession>
<evidence type="ECO:0000313" key="2">
    <source>
        <dbReference type="Proteomes" id="UP000199203"/>
    </source>
</evidence>
<name>A0A1G7VN64_9FLAO</name>
<evidence type="ECO:0000313" key="1">
    <source>
        <dbReference type="EMBL" id="SDG60998.1"/>
    </source>
</evidence>
<protein>
    <submittedName>
        <fullName evidence="1">Uncharacterized protein</fullName>
    </submittedName>
</protein>